<accession>A0A915KP83</accession>
<sequence>MKANGQPDVQALDAEAERVECAVNTLVSIPERKSTALSHLEMVVDETDFPFIKQFCNARVKRLARNNA</sequence>
<keyword evidence="1" id="KW-1185">Reference proteome</keyword>
<proteinExistence type="predicted"/>
<dbReference type="Proteomes" id="UP000887565">
    <property type="component" value="Unplaced"/>
</dbReference>
<name>A0A915KP83_ROMCU</name>
<evidence type="ECO:0000313" key="2">
    <source>
        <dbReference type="WBParaSite" id="nRc.2.0.1.t39543-RA"/>
    </source>
</evidence>
<organism evidence="1 2">
    <name type="scientific">Romanomermis culicivorax</name>
    <name type="common">Nematode worm</name>
    <dbReference type="NCBI Taxonomy" id="13658"/>
    <lineage>
        <taxon>Eukaryota</taxon>
        <taxon>Metazoa</taxon>
        <taxon>Ecdysozoa</taxon>
        <taxon>Nematoda</taxon>
        <taxon>Enoplea</taxon>
        <taxon>Dorylaimia</taxon>
        <taxon>Mermithida</taxon>
        <taxon>Mermithoidea</taxon>
        <taxon>Mermithidae</taxon>
        <taxon>Romanomermis</taxon>
    </lineage>
</organism>
<dbReference type="WBParaSite" id="nRc.2.0.1.t39543-RA">
    <property type="protein sequence ID" value="nRc.2.0.1.t39543-RA"/>
    <property type="gene ID" value="nRc.2.0.1.g39543"/>
</dbReference>
<reference evidence="2" key="1">
    <citation type="submission" date="2022-11" db="UniProtKB">
        <authorList>
            <consortium name="WormBaseParasite"/>
        </authorList>
    </citation>
    <scope>IDENTIFICATION</scope>
</reference>
<dbReference type="AlphaFoldDB" id="A0A915KP83"/>
<evidence type="ECO:0000313" key="1">
    <source>
        <dbReference type="Proteomes" id="UP000887565"/>
    </source>
</evidence>
<protein>
    <submittedName>
        <fullName evidence="2">Uncharacterized protein</fullName>
    </submittedName>
</protein>